<dbReference type="Gene3D" id="3.60.40.10">
    <property type="entry name" value="PPM-type phosphatase domain"/>
    <property type="match status" value="1"/>
</dbReference>
<dbReference type="InterPro" id="IPR015655">
    <property type="entry name" value="PP2C"/>
</dbReference>
<dbReference type="PATRIC" id="fig|1629.5.peg.1083"/>
<dbReference type="PANTHER" id="PTHR13832">
    <property type="entry name" value="PROTEIN PHOSPHATASE 2C"/>
    <property type="match status" value="1"/>
</dbReference>
<dbReference type="CDD" id="cd00143">
    <property type="entry name" value="PP2Cc"/>
    <property type="match status" value="1"/>
</dbReference>
<dbReference type="OrthoDB" id="9801841at2"/>
<dbReference type="SUPFAM" id="SSF81606">
    <property type="entry name" value="PP2C-like"/>
    <property type="match status" value="1"/>
</dbReference>
<dbReference type="PROSITE" id="PS51746">
    <property type="entry name" value="PPM_2"/>
    <property type="match status" value="1"/>
</dbReference>
<gene>
    <name evidence="2" type="ORF">IV50_GL001076</name>
</gene>
<feature type="domain" description="PPM-type phosphatase" evidence="1">
    <location>
        <begin position="2"/>
        <end position="241"/>
    </location>
</feature>
<protein>
    <submittedName>
        <fullName evidence="2">Serine threonine protein phosphatase</fullName>
    </submittedName>
</protein>
<evidence type="ECO:0000259" key="1">
    <source>
        <dbReference type="PROSITE" id="PS51746"/>
    </source>
</evidence>
<evidence type="ECO:0000313" key="3">
    <source>
        <dbReference type="Proteomes" id="UP000051992"/>
    </source>
</evidence>
<sequence>MKIAYATDTGRVRADNQDYVGAFKNQLGVQLAIVADGVGGEQAGDVASNMAVSHLGNAWRQATVQTIAEAKTWIVQAIQQENATILETAGRYRTLEGMATTIVLAVIFPDQICFGNLGDSRAYMLRNAQLFQITEDHNLAQELVRAGSMTPDEASVNGGRNVLTRQLGVNEETEIDLFDFALQPGDEILLTTDGLVKHLSDQVIYDTLTQVSSMTEAVSQLIQQTNEAGGSDNVTVLLGYQESEDA</sequence>
<dbReference type="Pfam" id="PF13672">
    <property type="entry name" value="PP2C_2"/>
    <property type="match status" value="1"/>
</dbReference>
<dbReference type="PANTHER" id="PTHR13832:SF860">
    <property type="entry name" value="PROTEIN PHOSPHATASE PHPP"/>
    <property type="match status" value="1"/>
</dbReference>
<organism evidence="2 3">
    <name type="scientific">Weissella viridescens</name>
    <name type="common">Lactobacillus viridescens</name>
    <dbReference type="NCBI Taxonomy" id="1629"/>
    <lineage>
        <taxon>Bacteria</taxon>
        <taxon>Bacillati</taxon>
        <taxon>Bacillota</taxon>
        <taxon>Bacilli</taxon>
        <taxon>Lactobacillales</taxon>
        <taxon>Lactobacillaceae</taxon>
        <taxon>Weissella</taxon>
    </lineage>
</organism>
<dbReference type="EMBL" id="JQBM01000003">
    <property type="protein sequence ID" value="KRN46103.1"/>
    <property type="molecule type" value="Genomic_DNA"/>
</dbReference>
<dbReference type="RefSeq" id="WP_057746165.1">
    <property type="nucleotide sequence ID" value="NZ_BJLU01000005.1"/>
</dbReference>
<keyword evidence="3" id="KW-1185">Reference proteome</keyword>
<comment type="caution">
    <text evidence="2">The sequence shown here is derived from an EMBL/GenBank/DDBJ whole genome shotgun (WGS) entry which is preliminary data.</text>
</comment>
<reference evidence="2 3" key="1">
    <citation type="journal article" date="2015" name="Genome Announc.">
        <title>Expanding the biotechnology potential of lactobacilli through comparative genomics of 213 strains and associated genera.</title>
        <authorList>
            <person name="Sun Z."/>
            <person name="Harris H.M."/>
            <person name="McCann A."/>
            <person name="Guo C."/>
            <person name="Argimon S."/>
            <person name="Zhang W."/>
            <person name="Yang X."/>
            <person name="Jeffery I.B."/>
            <person name="Cooney J.C."/>
            <person name="Kagawa T.F."/>
            <person name="Liu W."/>
            <person name="Song Y."/>
            <person name="Salvetti E."/>
            <person name="Wrobel A."/>
            <person name="Rasinkangas P."/>
            <person name="Parkhill J."/>
            <person name="Rea M.C."/>
            <person name="O'Sullivan O."/>
            <person name="Ritari J."/>
            <person name="Douillard F.P."/>
            <person name="Paul Ross R."/>
            <person name="Yang R."/>
            <person name="Briner A.E."/>
            <person name="Felis G.E."/>
            <person name="de Vos W.M."/>
            <person name="Barrangou R."/>
            <person name="Klaenhammer T.R."/>
            <person name="Caufield P.W."/>
            <person name="Cui Y."/>
            <person name="Zhang H."/>
            <person name="O'Toole P.W."/>
        </authorList>
    </citation>
    <scope>NUCLEOTIDE SEQUENCE [LARGE SCALE GENOMIC DNA]</scope>
    <source>
        <strain evidence="2 3">DSM 20410</strain>
    </source>
</reference>
<dbReference type="SMART" id="SM00331">
    <property type="entry name" value="PP2C_SIG"/>
    <property type="match status" value="1"/>
</dbReference>
<dbReference type="NCBIfam" id="NF033484">
    <property type="entry name" value="Stp1_PP2C_phos"/>
    <property type="match status" value="1"/>
</dbReference>
<evidence type="ECO:0000313" key="2">
    <source>
        <dbReference type="EMBL" id="KRN46103.1"/>
    </source>
</evidence>
<dbReference type="SMART" id="SM00332">
    <property type="entry name" value="PP2Cc"/>
    <property type="match status" value="1"/>
</dbReference>
<dbReference type="InterPro" id="IPR001932">
    <property type="entry name" value="PPM-type_phosphatase-like_dom"/>
</dbReference>
<name>A0A0R2H7S0_WEIVI</name>
<dbReference type="AlphaFoldDB" id="A0A0R2H7S0"/>
<dbReference type="Proteomes" id="UP000051992">
    <property type="component" value="Unassembled WGS sequence"/>
</dbReference>
<dbReference type="InterPro" id="IPR036457">
    <property type="entry name" value="PPM-type-like_dom_sf"/>
</dbReference>
<accession>A0A0R2H7S0</accession>
<dbReference type="GO" id="GO:0004722">
    <property type="term" value="F:protein serine/threonine phosphatase activity"/>
    <property type="evidence" value="ECO:0007669"/>
    <property type="project" value="InterPro"/>
</dbReference>
<proteinExistence type="predicted"/>